<dbReference type="AlphaFoldDB" id="A0A2N1J3H7"/>
<feature type="transmembrane region" description="Helical" evidence="6">
    <location>
        <begin position="99"/>
        <end position="121"/>
    </location>
</feature>
<comment type="caution">
    <text evidence="7">The sequence shown here is derived from an EMBL/GenBank/DDBJ whole genome shotgun (WGS) entry which is preliminary data.</text>
</comment>
<protein>
    <submittedName>
        <fullName evidence="7">Permease</fullName>
    </submittedName>
</protein>
<evidence type="ECO:0000313" key="8">
    <source>
        <dbReference type="Proteomes" id="UP000233248"/>
    </source>
</evidence>
<feature type="transmembrane region" description="Helical" evidence="6">
    <location>
        <begin position="301"/>
        <end position="320"/>
    </location>
</feature>
<dbReference type="GO" id="GO:0015920">
    <property type="term" value="P:lipopolysaccharide transport"/>
    <property type="evidence" value="ECO:0007669"/>
    <property type="project" value="TreeGrafter"/>
</dbReference>
<evidence type="ECO:0000256" key="4">
    <source>
        <dbReference type="ARBA" id="ARBA00022989"/>
    </source>
</evidence>
<reference evidence="7 8" key="1">
    <citation type="submission" date="2017-09" db="EMBL/GenBank/DDBJ databases">
        <title>Genomics of the genus Arcobacter.</title>
        <authorList>
            <person name="Perez-Cataluna A."/>
            <person name="Figueras M.J."/>
            <person name="Salas-Masso N."/>
        </authorList>
    </citation>
    <scope>NUCLEOTIDE SEQUENCE [LARGE SCALE GENOMIC DNA]</scope>
    <source>
        <strain evidence="7 8">DSM 18005</strain>
    </source>
</reference>
<evidence type="ECO:0000256" key="5">
    <source>
        <dbReference type="ARBA" id="ARBA00023136"/>
    </source>
</evidence>
<evidence type="ECO:0000256" key="6">
    <source>
        <dbReference type="SAM" id="Phobius"/>
    </source>
</evidence>
<keyword evidence="5 6" id="KW-0472">Membrane</keyword>
<dbReference type="GO" id="GO:0043190">
    <property type="term" value="C:ATP-binding cassette (ABC) transporter complex"/>
    <property type="evidence" value="ECO:0007669"/>
    <property type="project" value="TreeGrafter"/>
</dbReference>
<evidence type="ECO:0000313" key="7">
    <source>
        <dbReference type="EMBL" id="PKI81042.1"/>
    </source>
</evidence>
<keyword evidence="2" id="KW-1003">Cell membrane</keyword>
<sequence length="355" mass="41332">MSVLTKYILQKYLKSFLIVLVSLQLFFVGIDFFQNMKSLPESANLQLLYLFYNSFFTLTLTLPLSLVFGWILTLVILIKGNELVAFIALGVSRRRIYSPVLKISFLLLVILIALQATPLAYSYEQKSKILDDEYFISTKSDIFLKYNDYHIFFQKLYPIEKRAENIHIFKVQDKDLVESIVAKKAYFQNNRWYVIDAKVTKKPKNIDFHSSKIEVRHEKFLHTLEGFKPKILNNVYEAKSTFSIVDAISALILLDKQGINTDKIRAALYYEVVVAFFILPLIILIFAYAALNSRFFNIGKFTSLSIFFTLVSWGVFFLLHKFSNNGTLLPEISLLLPMFLWYTLSFIVYKKKTSY</sequence>
<dbReference type="Pfam" id="PF03739">
    <property type="entry name" value="LptF_LptG"/>
    <property type="match status" value="1"/>
</dbReference>
<keyword evidence="4 6" id="KW-1133">Transmembrane helix</keyword>
<dbReference type="PANTHER" id="PTHR33529">
    <property type="entry name" value="SLR0882 PROTEIN-RELATED"/>
    <property type="match status" value="1"/>
</dbReference>
<evidence type="ECO:0000256" key="1">
    <source>
        <dbReference type="ARBA" id="ARBA00004651"/>
    </source>
</evidence>
<accession>A0A2N1J3H7</accession>
<feature type="transmembrane region" description="Helical" evidence="6">
    <location>
        <begin position="267"/>
        <end position="289"/>
    </location>
</feature>
<dbReference type="KEGG" id="ahs:AHALO_0778"/>
<dbReference type="OrthoDB" id="5372305at2"/>
<dbReference type="RefSeq" id="WP_101184442.1">
    <property type="nucleotide sequence ID" value="NZ_CP031218.1"/>
</dbReference>
<gene>
    <name evidence="7" type="ORF">CP960_05650</name>
</gene>
<keyword evidence="3 6" id="KW-0812">Transmembrane</keyword>
<feature type="transmembrane region" description="Helical" evidence="6">
    <location>
        <begin position="12"/>
        <end position="30"/>
    </location>
</feature>
<evidence type="ECO:0000256" key="3">
    <source>
        <dbReference type="ARBA" id="ARBA00022692"/>
    </source>
</evidence>
<dbReference type="Proteomes" id="UP000233248">
    <property type="component" value="Unassembled WGS sequence"/>
</dbReference>
<comment type="subcellular location">
    <subcellularLocation>
        <location evidence="1">Cell membrane</location>
        <topology evidence="1">Multi-pass membrane protein</topology>
    </subcellularLocation>
</comment>
<dbReference type="InterPro" id="IPR005495">
    <property type="entry name" value="LptG/LptF_permease"/>
</dbReference>
<organism evidence="7 8">
    <name type="scientific">Malaciobacter halophilus</name>
    <dbReference type="NCBI Taxonomy" id="197482"/>
    <lineage>
        <taxon>Bacteria</taxon>
        <taxon>Pseudomonadati</taxon>
        <taxon>Campylobacterota</taxon>
        <taxon>Epsilonproteobacteria</taxon>
        <taxon>Campylobacterales</taxon>
        <taxon>Arcobacteraceae</taxon>
        <taxon>Malaciobacter</taxon>
    </lineage>
</organism>
<keyword evidence="8" id="KW-1185">Reference proteome</keyword>
<evidence type="ECO:0000256" key="2">
    <source>
        <dbReference type="ARBA" id="ARBA00022475"/>
    </source>
</evidence>
<dbReference type="PANTHER" id="PTHR33529:SF6">
    <property type="entry name" value="YJGP_YJGQ FAMILY PERMEASE"/>
    <property type="match status" value="1"/>
</dbReference>
<feature type="transmembrane region" description="Helical" evidence="6">
    <location>
        <begin position="50"/>
        <end position="78"/>
    </location>
</feature>
<name>A0A2N1J3H7_9BACT</name>
<feature type="transmembrane region" description="Helical" evidence="6">
    <location>
        <begin position="332"/>
        <end position="349"/>
    </location>
</feature>
<dbReference type="EMBL" id="NXIF01000023">
    <property type="protein sequence ID" value="PKI81042.1"/>
    <property type="molecule type" value="Genomic_DNA"/>
</dbReference>
<proteinExistence type="predicted"/>